<sequence length="292" mass="30888">MDVIRQITGAATQAGIATERVRQMVRIFDRNRAASMATVDVLQRLATGNLSSAAELLTGATSALSVASDLFPQVGAVVRSFNATQASIGSILKAVDGSNFPLVRAAADSVKSALGGAWNQFNAAVGLKDSAVMDVIKSTGVGSMLSGLFDGASSSTPHLMSMTTDAGDAFHFNLSTAAHDKLRRATRYRVAPQERLNRQEALQPVSEGGETITLSGVVFPSLGAGTKQITRLRAIGGRMKPVLLTTGDGEVLGRWLLQAIEEEQDALLADGMPRKQTFSVEFGRYGEDFKNV</sequence>
<gene>
    <name evidence="1" type="ORF">DT99_17435</name>
</gene>
<protein>
    <submittedName>
        <fullName evidence="1">Oxidoreductase</fullName>
    </submittedName>
</protein>
<accession>A0A071MBX1</accession>
<dbReference type="InterPro" id="IPR009734">
    <property type="entry name" value="Myoviridae_GpU"/>
</dbReference>
<comment type="caution">
    <text evidence="1">The sequence shown here is derived from an EMBL/GenBank/DDBJ whole genome shotgun (WGS) entry which is preliminary data.</text>
</comment>
<dbReference type="Pfam" id="PF06995">
    <property type="entry name" value="Phage_P2_GpU"/>
    <property type="match status" value="1"/>
</dbReference>
<dbReference type="OrthoDB" id="1550902at2"/>
<reference evidence="1" key="1">
    <citation type="submission" date="2014-04" db="EMBL/GenBank/DDBJ databases">
        <title>In planta biocontrol of soil-borne Fusarium wilt of banana through a plant endophytic bacterium, Burkholderia cenocepacia 869T2.</title>
        <authorList>
            <person name="Ho Y.-N."/>
            <person name="Chiang H.-M."/>
            <person name="Chao C.-P."/>
            <person name="Su C.-C."/>
            <person name="Hsu H.-F."/>
            <person name="Guo C.-T."/>
            <person name="Hsieh J.-L."/>
            <person name="Huang C.-C."/>
        </authorList>
    </citation>
    <scope>NUCLEOTIDE SEQUENCE [LARGE SCALE GENOMIC DNA]</scope>
    <source>
        <strain evidence="1">869T2</strain>
    </source>
</reference>
<name>A0A071MBX1_9BURK</name>
<dbReference type="EMBL" id="JJOA01000014">
    <property type="protein sequence ID" value="KEA58145.1"/>
    <property type="molecule type" value="Genomic_DNA"/>
</dbReference>
<proteinExistence type="predicted"/>
<evidence type="ECO:0000313" key="1">
    <source>
        <dbReference type="EMBL" id="KEA58145.1"/>
    </source>
</evidence>
<dbReference type="AlphaFoldDB" id="A0A071MBX1"/>
<organism evidence="1">
    <name type="scientific">Burkholderia cenocepacia</name>
    <dbReference type="NCBI Taxonomy" id="95486"/>
    <lineage>
        <taxon>Bacteria</taxon>
        <taxon>Pseudomonadati</taxon>
        <taxon>Pseudomonadota</taxon>
        <taxon>Betaproteobacteria</taxon>
        <taxon>Burkholderiales</taxon>
        <taxon>Burkholderiaceae</taxon>
        <taxon>Burkholderia</taxon>
        <taxon>Burkholderia cepacia complex</taxon>
    </lineage>
</organism>